<dbReference type="GO" id="GO:0003700">
    <property type="term" value="F:DNA-binding transcription factor activity"/>
    <property type="evidence" value="ECO:0007669"/>
    <property type="project" value="TreeGrafter"/>
</dbReference>
<dbReference type="KEGG" id="msil:METEAL_09930"/>
<keyword evidence="5" id="KW-1185">Reference proteome</keyword>
<keyword evidence="1 2" id="KW-0238">DNA-binding</keyword>
<organism evidence="4 5">
    <name type="scientific">Mesoterricola silvestris</name>
    <dbReference type="NCBI Taxonomy" id="2927979"/>
    <lineage>
        <taxon>Bacteria</taxon>
        <taxon>Pseudomonadati</taxon>
        <taxon>Acidobacteriota</taxon>
        <taxon>Holophagae</taxon>
        <taxon>Holophagales</taxon>
        <taxon>Holophagaceae</taxon>
        <taxon>Mesoterricola</taxon>
    </lineage>
</organism>
<proteinExistence type="predicted"/>
<dbReference type="PROSITE" id="PS50977">
    <property type="entry name" value="HTH_TETR_2"/>
    <property type="match status" value="1"/>
</dbReference>
<reference evidence="5" key="1">
    <citation type="journal article" date="2023" name="Int. J. Syst. Evol. Microbiol.">
        <title>Mesoterricola silvestris gen. nov., sp. nov., Mesoterricola sediminis sp. nov., Geothrix oryzae sp. nov., Geothrix edaphica sp. nov., Geothrix rubra sp. nov., and Geothrix limicola sp. nov., six novel members of Acidobacteriota isolated from soils.</title>
        <authorList>
            <person name="Itoh H."/>
            <person name="Sugisawa Y."/>
            <person name="Mise K."/>
            <person name="Xu Z."/>
            <person name="Kuniyasu M."/>
            <person name="Ushijima N."/>
            <person name="Kawano K."/>
            <person name="Kobayashi E."/>
            <person name="Shiratori Y."/>
            <person name="Masuda Y."/>
            <person name="Senoo K."/>
        </authorList>
    </citation>
    <scope>NUCLEOTIDE SEQUENCE [LARGE SCALE GENOMIC DNA]</scope>
    <source>
        <strain evidence="5">W79</strain>
    </source>
</reference>
<dbReference type="SUPFAM" id="SSF46689">
    <property type="entry name" value="Homeodomain-like"/>
    <property type="match status" value="1"/>
</dbReference>
<dbReference type="AlphaFoldDB" id="A0AA48GL70"/>
<dbReference type="PANTHER" id="PTHR30055:SF148">
    <property type="entry name" value="TETR-FAMILY TRANSCRIPTIONAL REGULATOR"/>
    <property type="match status" value="1"/>
</dbReference>
<dbReference type="InterPro" id="IPR041479">
    <property type="entry name" value="TetR_CgmR_C"/>
</dbReference>
<dbReference type="PRINTS" id="PR00455">
    <property type="entry name" value="HTHTETR"/>
</dbReference>
<evidence type="ECO:0000256" key="1">
    <source>
        <dbReference type="ARBA" id="ARBA00023125"/>
    </source>
</evidence>
<evidence type="ECO:0000259" key="3">
    <source>
        <dbReference type="PROSITE" id="PS50977"/>
    </source>
</evidence>
<feature type="domain" description="HTH tetR-type" evidence="3">
    <location>
        <begin position="6"/>
        <end position="65"/>
    </location>
</feature>
<dbReference type="InterPro" id="IPR009057">
    <property type="entry name" value="Homeodomain-like_sf"/>
</dbReference>
<evidence type="ECO:0000256" key="2">
    <source>
        <dbReference type="PROSITE-ProRule" id="PRU00335"/>
    </source>
</evidence>
<gene>
    <name evidence="4" type="ORF">METEAL_09930</name>
</gene>
<feature type="DNA-binding region" description="H-T-H motif" evidence="2">
    <location>
        <begin position="28"/>
        <end position="47"/>
    </location>
</feature>
<dbReference type="InterPro" id="IPR050109">
    <property type="entry name" value="HTH-type_TetR-like_transc_reg"/>
</dbReference>
<dbReference type="Pfam" id="PF00440">
    <property type="entry name" value="TetR_N"/>
    <property type="match status" value="1"/>
</dbReference>
<dbReference type="RefSeq" id="WP_316414720.1">
    <property type="nucleotide sequence ID" value="NZ_AP027080.1"/>
</dbReference>
<name>A0AA48GL70_9BACT</name>
<dbReference type="Gene3D" id="1.10.357.10">
    <property type="entry name" value="Tetracycline Repressor, domain 2"/>
    <property type="match status" value="1"/>
</dbReference>
<dbReference type="InterPro" id="IPR001647">
    <property type="entry name" value="HTH_TetR"/>
</dbReference>
<dbReference type="PANTHER" id="PTHR30055">
    <property type="entry name" value="HTH-TYPE TRANSCRIPTIONAL REGULATOR RUTR"/>
    <property type="match status" value="1"/>
</dbReference>
<dbReference type="Pfam" id="PF17937">
    <property type="entry name" value="TetR_C_28"/>
    <property type="match status" value="1"/>
</dbReference>
<evidence type="ECO:0000313" key="5">
    <source>
        <dbReference type="Proteomes" id="UP001238179"/>
    </source>
</evidence>
<dbReference type="GO" id="GO:0000976">
    <property type="term" value="F:transcription cis-regulatory region binding"/>
    <property type="evidence" value="ECO:0007669"/>
    <property type="project" value="TreeGrafter"/>
</dbReference>
<dbReference type="Proteomes" id="UP001238179">
    <property type="component" value="Chromosome"/>
</dbReference>
<evidence type="ECO:0000313" key="4">
    <source>
        <dbReference type="EMBL" id="BDU71819.1"/>
    </source>
</evidence>
<dbReference type="EMBL" id="AP027080">
    <property type="protein sequence ID" value="BDU71819.1"/>
    <property type="molecule type" value="Genomic_DNA"/>
</dbReference>
<accession>A0AA48GL70</accession>
<sequence>MNAKSTGTRDLILQAAIGILREGEGILTLDAVVKRSGVSKGGLMHHFPTKDALIEGVVAEIIHQYDTLTRNASQSAEIGTPEETRAYVDTGFEPASREATADLARGMIRLYGSDFRKDTPFLDPWRAIFARRLEGCRRNRDAGGFARTAIVTLAVECLTMIDVFNLVQFTEEERELIKGELIRFYGK</sequence>
<protein>
    <submittedName>
        <fullName evidence="4">TetR family transcriptional regulator</fullName>
    </submittedName>
</protein>